<comment type="caution">
    <text evidence="1">The sequence shown here is derived from an EMBL/GenBank/DDBJ whole genome shotgun (WGS) entry which is preliminary data.</text>
</comment>
<organism evidence="1 2">
    <name type="scientific">Polysphondylium violaceum</name>
    <dbReference type="NCBI Taxonomy" id="133409"/>
    <lineage>
        <taxon>Eukaryota</taxon>
        <taxon>Amoebozoa</taxon>
        <taxon>Evosea</taxon>
        <taxon>Eumycetozoa</taxon>
        <taxon>Dictyostelia</taxon>
        <taxon>Dictyosteliales</taxon>
        <taxon>Dictyosteliaceae</taxon>
        <taxon>Polysphondylium</taxon>
    </lineage>
</organism>
<sequence>PKSVTSVYLDTTSIDIDAIPNSVKILVLNNLREYDSESDCDDSDASKYEYYQDNKEELKEDFDIRSHSITQLSLKDNYGRAYINLDEMPPNLLYLKTNECKCVIKGKGNGSIKYLKFEIESKVLSENFSTRKLQSPFKSN</sequence>
<keyword evidence="2" id="KW-1185">Reference proteome</keyword>
<protein>
    <submittedName>
        <fullName evidence="1">Uncharacterized protein</fullName>
    </submittedName>
</protein>
<gene>
    <name evidence="1" type="ORF">CYY_000371</name>
</gene>
<reference evidence="1" key="1">
    <citation type="submission" date="2020-01" db="EMBL/GenBank/DDBJ databases">
        <title>Development of genomics and gene disruption for Polysphondylium violaceum indicates a role for the polyketide synthase stlB in stalk morphogenesis.</title>
        <authorList>
            <person name="Narita B."/>
            <person name="Kawabe Y."/>
            <person name="Kin K."/>
            <person name="Saito T."/>
            <person name="Gibbs R."/>
            <person name="Kuspa A."/>
            <person name="Muzny D."/>
            <person name="Queller D."/>
            <person name="Richards S."/>
            <person name="Strassman J."/>
            <person name="Sucgang R."/>
            <person name="Worley K."/>
            <person name="Schaap P."/>
        </authorList>
    </citation>
    <scope>NUCLEOTIDE SEQUENCE</scope>
    <source>
        <strain evidence="1">QSvi11</strain>
    </source>
</reference>
<accession>A0A8J4Q4U5</accession>
<proteinExistence type="predicted"/>
<dbReference type="Proteomes" id="UP000695562">
    <property type="component" value="Unassembled WGS sequence"/>
</dbReference>
<dbReference type="EMBL" id="AJWJ01000007">
    <property type="protein sequence ID" value="KAF2078279.1"/>
    <property type="molecule type" value="Genomic_DNA"/>
</dbReference>
<evidence type="ECO:0000313" key="2">
    <source>
        <dbReference type="Proteomes" id="UP000695562"/>
    </source>
</evidence>
<dbReference type="AlphaFoldDB" id="A0A8J4Q4U5"/>
<name>A0A8J4Q4U5_9MYCE</name>
<evidence type="ECO:0000313" key="1">
    <source>
        <dbReference type="EMBL" id="KAF2078279.1"/>
    </source>
</evidence>
<feature type="non-terminal residue" evidence="1">
    <location>
        <position position="1"/>
    </location>
</feature>